<dbReference type="Pfam" id="PF13840">
    <property type="entry name" value="ACT_7"/>
    <property type="match status" value="1"/>
</dbReference>
<accession>A0A371JPI7</accession>
<proteinExistence type="predicted"/>
<dbReference type="InterPro" id="IPR045865">
    <property type="entry name" value="ACT-like_dom_sf"/>
</dbReference>
<dbReference type="OrthoDB" id="517867at2"/>
<dbReference type="PANTHER" id="PTHR39199">
    <property type="entry name" value="BLR5128 PROTEIN"/>
    <property type="match status" value="1"/>
</dbReference>
<dbReference type="PANTHER" id="PTHR39199:SF1">
    <property type="entry name" value="BLR5128 PROTEIN"/>
    <property type="match status" value="1"/>
</dbReference>
<dbReference type="Proteomes" id="UP000261828">
    <property type="component" value="Unassembled WGS sequence"/>
</dbReference>
<feature type="domain" description="CASTOR ACT" evidence="2">
    <location>
        <begin position="70"/>
        <end position="126"/>
    </location>
</feature>
<keyword evidence="4" id="KW-1185">Reference proteome</keyword>
<dbReference type="InterPro" id="IPR018717">
    <property type="entry name" value="DUF2241"/>
</dbReference>
<gene>
    <name evidence="3" type="ORF">DX873_08595</name>
</gene>
<evidence type="ECO:0000313" key="4">
    <source>
        <dbReference type="Proteomes" id="UP000261828"/>
    </source>
</evidence>
<reference evidence="3 4" key="1">
    <citation type="submission" date="2018-08" db="EMBL/GenBank/DDBJ databases">
        <title>Muricauda nanhaiensis sp. nov., isolated from seawater of the South China Sea.</title>
        <authorList>
            <person name="Dang Y."/>
        </authorList>
    </citation>
    <scope>NUCLEOTIDE SEQUENCE [LARGE SCALE GENOMIC DNA]</scope>
    <source>
        <strain evidence="3 4">SM1704</strain>
    </source>
</reference>
<name>A0A371JPI7_9FLAO</name>
<evidence type="ECO:0000313" key="3">
    <source>
        <dbReference type="EMBL" id="RDY59435.1"/>
    </source>
</evidence>
<dbReference type="AlphaFoldDB" id="A0A371JPI7"/>
<protein>
    <submittedName>
        <fullName evidence="3">ACT domain-containing protein</fullName>
    </submittedName>
</protein>
<dbReference type="RefSeq" id="WP_116184050.1">
    <property type="nucleotide sequence ID" value="NZ_QTJX01000002.1"/>
</dbReference>
<dbReference type="InterPro" id="IPR027795">
    <property type="entry name" value="CASTOR_ACT_dom"/>
</dbReference>
<dbReference type="Pfam" id="PF10000">
    <property type="entry name" value="ACT_3"/>
    <property type="match status" value="1"/>
</dbReference>
<dbReference type="EMBL" id="QTJX01000002">
    <property type="protein sequence ID" value="RDY59435.1"/>
    <property type="molecule type" value="Genomic_DNA"/>
</dbReference>
<evidence type="ECO:0000259" key="1">
    <source>
        <dbReference type="Pfam" id="PF10000"/>
    </source>
</evidence>
<organism evidence="3 4">
    <name type="scientific">Flagellimonas nanhaiensis</name>
    <dbReference type="NCBI Taxonomy" id="2292706"/>
    <lineage>
        <taxon>Bacteria</taxon>
        <taxon>Pseudomonadati</taxon>
        <taxon>Bacteroidota</taxon>
        <taxon>Flavobacteriia</taxon>
        <taxon>Flavobacteriales</taxon>
        <taxon>Flavobacteriaceae</taxon>
        <taxon>Flagellimonas</taxon>
    </lineage>
</organism>
<dbReference type="Gene3D" id="3.30.2130.10">
    <property type="entry name" value="VC0802-like"/>
    <property type="match status" value="1"/>
</dbReference>
<feature type="domain" description="DUF2241" evidence="1">
    <location>
        <begin position="2"/>
        <end position="69"/>
    </location>
</feature>
<comment type="caution">
    <text evidence="3">The sequence shown here is derived from an EMBL/GenBank/DDBJ whole genome shotgun (WGS) entry which is preliminary data.</text>
</comment>
<evidence type="ECO:0000259" key="2">
    <source>
        <dbReference type="Pfam" id="PF13840"/>
    </source>
</evidence>
<sequence>MSGETDLQKLLAQMEPQLHEKEYVFVHVNKTLPIKFEEIQGMFKEKEGTTLILKKELAEDLKLDYDYVASCITLAVHSSLEAVGLTAAFSTALANNNISCNVIAAYFHDHIFVDKHDATRAMEVLSTLSNANN</sequence>
<dbReference type="SUPFAM" id="SSF55021">
    <property type="entry name" value="ACT-like"/>
    <property type="match status" value="2"/>
</dbReference>